<reference evidence="3 4" key="1">
    <citation type="journal article" date="2009" name="Science">
        <title>Green evolution and dynamic adaptations revealed by genomes of the marine picoeukaryotes Micromonas.</title>
        <authorList>
            <person name="Worden A.Z."/>
            <person name="Lee J.H."/>
            <person name="Mock T."/>
            <person name="Rouze P."/>
            <person name="Simmons M.P."/>
            <person name="Aerts A.L."/>
            <person name="Allen A.E."/>
            <person name="Cuvelier M.L."/>
            <person name="Derelle E."/>
            <person name="Everett M.V."/>
            <person name="Foulon E."/>
            <person name="Grimwood J."/>
            <person name="Gundlach H."/>
            <person name="Henrissat B."/>
            <person name="Napoli C."/>
            <person name="McDonald S.M."/>
            <person name="Parker M.S."/>
            <person name="Rombauts S."/>
            <person name="Salamov A."/>
            <person name="Von Dassow P."/>
            <person name="Badger J.H."/>
            <person name="Coutinho P.M."/>
            <person name="Demir E."/>
            <person name="Dubchak I."/>
            <person name="Gentemann C."/>
            <person name="Eikrem W."/>
            <person name="Gready J.E."/>
            <person name="John U."/>
            <person name="Lanier W."/>
            <person name="Lindquist E.A."/>
            <person name="Lucas S."/>
            <person name="Mayer K.F."/>
            <person name="Moreau H."/>
            <person name="Not F."/>
            <person name="Otillar R."/>
            <person name="Panaud O."/>
            <person name="Pangilinan J."/>
            <person name="Paulsen I."/>
            <person name="Piegu B."/>
            <person name="Poliakov A."/>
            <person name="Robbens S."/>
            <person name="Schmutz J."/>
            <person name="Toulza E."/>
            <person name="Wyss T."/>
            <person name="Zelensky A."/>
            <person name="Zhou K."/>
            <person name="Armbrust E.V."/>
            <person name="Bhattacharya D."/>
            <person name="Goodenough U.W."/>
            <person name="Van de Peer Y."/>
            <person name="Grigoriev I.V."/>
        </authorList>
    </citation>
    <scope>NUCLEOTIDE SEQUENCE [LARGE SCALE GENOMIC DNA]</scope>
    <source>
        <strain evidence="3 4">CCMP1545</strain>
    </source>
</reference>
<protein>
    <submittedName>
        <fullName evidence="3">Predicted protein</fullName>
    </submittedName>
</protein>
<keyword evidence="2" id="KW-0472">Membrane</keyword>
<evidence type="ECO:0000313" key="4">
    <source>
        <dbReference type="Proteomes" id="UP000001876"/>
    </source>
</evidence>
<dbReference type="RefSeq" id="XP_003062477.1">
    <property type="nucleotide sequence ID" value="XM_003062431.1"/>
</dbReference>
<evidence type="ECO:0000256" key="1">
    <source>
        <dbReference type="SAM" id="MobiDB-lite"/>
    </source>
</evidence>
<feature type="compositionally biased region" description="Polar residues" evidence="1">
    <location>
        <begin position="29"/>
        <end position="43"/>
    </location>
</feature>
<keyword evidence="2" id="KW-1133">Transmembrane helix</keyword>
<dbReference type="GeneID" id="9687917"/>
<name>C1N436_MICPC</name>
<feature type="transmembrane region" description="Helical" evidence="2">
    <location>
        <begin position="68"/>
        <end position="89"/>
    </location>
</feature>
<accession>C1N436</accession>
<sequence length="160" mass="16559">MATVTSLATSTGETVGSGALAAVTATIEEGNSSDTSDNAATGSVTGGGGPETPWPSATFERGRRFKRVVLFGLLGAMVPVAIVWGLMMYELGKEARPHIALVPVRPRSSPRTFASVAFGFSPPAPRVVGFFYCTPPVATPSDAPPTFVLYTGPHTTASAW</sequence>
<dbReference type="EMBL" id="GG663746">
    <property type="protein sequence ID" value="EEH53296.1"/>
    <property type="molecule type" value="Genomic_DNA"/>
</dbReference>
<keyword evidence="2" id="KW-0812">Transmembrane</keyword>
<gene>
    <name evidence="3" type="ORF">MICPUCDRAFT_52394</name>
</gene>
<dbReference type="Proteomes" id="UP000001876">
    <property type="component" value="Unassembled WGS sequence"/>
</dbReference>
<organism evidence="4">
    <name type="scientific">Micromonas pusilla (strain CCMP1545)</name>
    <name type="common">Picoplanktonic green alga</name>
    <dbReference type="NCBI Taxonomy" id="564608"/>
    <lineage>
        <taxon>Eukaryota</taxon>
        <taxon>Viridiplantae</taxon>
        <taxon>Chlorophyta</taxon>
        <taxon>Mamiellophyceae</taxon>
        <taxon>Mamiellales</taxon>
        <taxon>Mamiellaceae</taxon>
        <taxon>Micromonas</taxon>
    </lineage>
</organism>
<evidence type="ECO:0000313" key="3">
    <source>
        <dbReference type="EMBL" id="EEH53296.1"/>
    </source>
</evidence>
<dbReference type="KEGG" id="mpp:MICPUCDRAFT_52394"/>
<evidence type="ECO:0000256" key="2">
    <source>
        <dbReference type="SAM" id="Phobius"/>
    </source>
</evidence>
<proteinExistence type="predicted"/>
<keyword evidence="4" id="KW-1185">Reference proteome</keyword>
<feature type="region of interest" description="Disordered" evidence="1">
    <location>
        <begin position="28"/>
        <end position="57"/>
    </location>
</feature>
<dbReference type="AlphaFoldDB" id="C1N436"/>